<dbReference type="Proteomes" id="UP001365542">
    <property type="component" value="Unassembled WGS sequence"/>
</dbReference>
<evidence type="ECO:0000313" key="2">
    <source>
        <dbReference type="EMBL" id="KAK6538532.1"/>
    </source>
</evidence>
<gene>
    <name evidence="2" type="ORF">TWF694_010111</name>
</gene>
<feature type="domain" description="Tc toxin complex TcA C-terminal TcB-binding" evidence="1">
    <location>
        <begin position="3"/>
        <end position="68"/>
    </location>
</feature>
<evidence type="ECO:0000259" key="1">
    <source>
        <dbReference type="Pfam" id="PF18276"/>
    </source>
</evidence>
<dbReference type="InterPro" id="IPR040840">
    <property type="entry name" value="TcA_TcB_BD"/>
</dbReference>
<comment type="caution">
    <text evidence="2">The sequence shown here is derived from an EMBL/GenBank/DDBJ whole genome shotgun (WGS) entry which is preliminary data.</text>
</comment>
<reference evidence="2 3" key="1">
    <citation type="submission" date="2019-10" db="EMBL/GenBank/DDBJ databases">
        <authorList>
            <person name="Palmer J.M."/>
        </authorList>
    </citation>
    <scope>NUCLEOTIDE SEQUENCE [LARGE SCALE GENOMIC DNA]</scope>
    <source>
        <strain evidence="2 3">TWF694</strain>
    </source>
</reference>
<accession>A0AAV9X8Z3</accession>
<sequence>MQVPTQRIATSSAQFDSGIFALQFNDERYIPFEGAGVISTWSIELPKQYRQCDYSAISDAIFRMKYTSKYGGETLKEKGITSIGQILKGTEGHKSQLGIDVSNKFSSECYRFTASIREPQSMELTGLRNMLPYLALYMGIDIVRVHMYTIRKGDDLQAQIRDLQPGQVCFILVEL</sequence>
<keyword evidence="3" id="KW-1185">Reference proteome</keyword>
<evidence type="ECO:0000313" key="3">
    <source>
        <dbReference type="Proteomes" id="UP001365542"/>
    </source>
</evidence>
<dbReference type="Pfam" id="PF18276">
    <property type="entry name" value="TcA_TcB_BD"/>
    <property type="match status" value="1"/>
</dbReference>
<proteinExistence type="predicted"/>
<organism evidence="2 3">
    <name type="scientific">Orbilia ellipsospora</name>
    <dbReference type="NCBI Taxonomy" id="2528407"/>
    <lineage>
        <taxon>Eukaryota</taxon>
        <taxon>Fungi</taxon>
        <taxon>Dikarya</taxon>
        <taxon>Ascomycota</taxon>
        <taxon>Pezizomycotina</taxon>
        <taxon>Orbiliomycetes</taxon>
        <taxon>Orbiliales</taxon>
        <taxon>Orbiliaceae</taxon>
        <taxon>Orbilia</taxon>
    </lineage>
</organism>
<dbReference type="AlphaFoldDB" id="A0AAV9X8Z3"/>
<dbReference type="EMBL" id="JAVHJO010000007">
    <property type="protein sequence ID" value="KAK6538532.1"/>
    <property type="molecule type" value="Genomic_DNA"/>
</dbReference>
<protein>
    <recommendedName>
        <fullName evidence="1">Tc toxin complex TcA C-terminal TcB-binding domain-containing protein</fullName>
    </recommendedName>
</protein>
<name>A0AAV9X8Z3_9PEZI</name>